<dbReference type="InterPro" id="IPR001539">
    <property type="entry name" value="Peptidase_U32"/>
</dbReference>
<dbReference type="NCBIfam" id="NF011991">
    <property type="entry name" value="PRK15447.1"/>
    <property type="match status" value="1"/>
</dbReference>
<dbReference type="Pfam" id="PF01136">
    <property type="entry name" value="Peptidase_U32"/>
    <property type="match status" value="1"/>
</dbReference>
<accession>A0ABV9GW60</accession>
<dbReference type="HAMAP" id="MF_02233">
    <property type="entry name" value="UbiV"/>
    <property type="match status" value="1"/>
</dbReference>
<feature type="binding site" evidence="1">
    <location>
        <position position="39"/>
    </location>
    <ligand>
        <name>[4Fe-4S] cluster</name>
        <dbReference type="ChEBI" id="CHEBI:49883"/>
    </ligand>
</feature>
<evidence type="ECO:0000313" key="3">
    <source>
        <dbReference type="Proteomes" id="UP001595967"/>
    </source>
</evidence>
<comment type="pathway">
    <text evidence="1">Cofactor biosynthesis; ubiquinone biosynthesis.</text>
</comment>
<evidence type="ECO:0000313" key="2">
    <source>
        <dbReference type="EMBL" id="MFC4620870.1"/>
    </source>
</evidence>
<dbReference type="RefSeq" id="WP_377723284.1">
    <property type="nucleotide sequence ID" value="NZ_JBHSEW010000001.1"/>
</dbReference>
<dbReference type="PANTHER" id="PTHR30217:SF11">
    <property type="entry name" value="UBIQUINONE BIOSYNTHESIS PROTEIN UBIV"/>
    <property type="match status" value="1"/>
</dbReference>
<feature type="binding site" evidence="1">
    <location>
        <position position="187"/>
    </location>
    <ligand>
        <name>[4Fe-4S] cluster</name>
        <dbReference type="ChEBI" id="CHEBI:49883"/>
    </ligand>
</feature>
<feature type="binding site" evidence="1">
    <location>
        <position position="191"/>
    </location>
    <ligand>
        <name>[4Fe-4S] cluster</name>
        <dbReference type="ChEBI" id="CHEBI:49883"/>
    </ligand>
</feature>
<comment type="subunit">
    <text evidence="1">Forms a heterodimer with UbiU.</text>
</comment>
<dbReference type="Proteomes" id="UP001595967">
    <property type="component" value="Unassembled WGS sequence"/>
</dbReference>
<evidence type="ECO:0000256" key="1">
    <source>
        <dbReference type="HAMAP-Rule" id="MF_02233"/>
    </source>
</evidence>
<reference evidence="3" key="1">
    <citation type="journal article" date="2019" name="Int. J. Syst. Evol. Microbiol.">
        <title>The Global Catalogue of Microorganisms (GCM) 10K type strain sequencing project: providing services to taxonomists for standard genome sequencing and annotation.</title>
        <authorList>
            <consortium name="The Broad Institute Genomics Platform"/>
            <consortium name="The Broad Institute Genome Sequencing Center for Infectious Disease"/>
            <person name="Wu L."/>
            <person name="Ma J."/>
        </authorList>
    </citation>
    <scope>NUCLEOTIDE SEQUENCE [LARGE SCALE GENOMIC DNA]</scope>
    <source>
        <strain evidence="3">JCM 11650</strain>
    </source>
</reference>
<comment type="function">
    <text evidence="1">Required for O(2)-independent ubiquinone (coenzyme Q) biosynthesis. Together with UbiU, is essential for the C6-hydroxylation reaction in the oxygen-independent ubiquinone biosynthesis pathway.</text>
</comment>
<dbReference type="InterPro" id="IPR043693">
    <property type="entry name" value="UbiV"/>
</dbReference>
<dbReference type="PANTHER" id="PTHR30217">
    <property type="entry name" value="PEPTIDASE U32 FAMILY"/>
    <property type="match status" value="1"/>
</dbReference>
<keyword evidence="1" id="KW-0004">4Fe-4S</keyword>
<proteinExistence type="inferred from homology"/>
<comment type="similarity">
    <text evidence="1">Belongs to the peptidase U32 family. UbiV subfamily.</text>
</comment>
<keyword evidence="1" id="KW-0408">Iron</keyword>
<organism evidence="2 3">
    <name type="scientific">Comamonas nitrativorans</name>
    <dbReference type="NCBI Taxonomy" id="108437"/>
    <lineage>
        <taxon>Bacteria</taxon>
        <taxon>Pseudomonadati</taxon>
        <taxon>Pseudomonadota</taxon>
        <taxon>Betaproteobacteria</taxon>
        <taxon>Burkholderiales</taxon>
        <taxon>Comamonadaceae</taxon>
        <taxon>Comamonas</taxon>
    </lineage>
</organism>
<keyword evidence="1" id="KW-0479">Metal-binding</keyword>
<protein>
    <recommendedName>
        <fullName evidence="1">Ubiquinone biosynthesis protein UbiV</fullName>
    </recommendedName>
</protein>
<keyword evidence="1" id="KW-0411">Iron-sulfur</keyword>
<dbReference type="InterPro" id="IPR051454">
    <property type="entry name" value="RNA/ubiquinone_mod_enzymes"/>
</dbReference>
<keyword evidence="3" id="KW-1185">Reference proteome</keyword>
<sequence>MKLSLGPVQYYWHRDTLFEFYQSMAQTPVDIVYLGEVVCSRRHELRHSDWLDIAHMLRDAGKEVVLSTMVLLESTSDVADMHKIVREEGFLIEAGDMGAVHNLAGKRPFVAGAQLNLFNQDALAWMASLGATRWVMPLEMRSSDLAVLQANRPAGLQTEVFAYGRMPLAFSARCFTARHYNLPKDDCGFRCIEHADGQLLKSREGEAFLTLNGIQTQSAKVHNLIADVPQLADLGVDVLRLSPQSQHMADIVAAFDAARKTAAPLPEACTVRAMRPFMPADSCNGYWHGRPGMELVEPALAPA</sequence>
<comment type="caution">
    <text evidence="2">The sequence shown here is derived from an EMBL/GenBank/DDBJ whole genome shotgun (WGS) entry which is preliminary data.</text>
</comment>
<gene>
    <name evidence="1" type="primary">ubiV</name>
    <name evidence="2" type="ORF">ACFO3A_01380</name>
</gene>
<keyword evidence="1" id="KW-0831">Ubiquinone biosynthesis</keyword>
<dbReference type="EMBL" id="JBHSEW010000001">
    <property type="protein sequence ID" value="MFC4620870.1"/>
    <property type="molecule type" value="Genomic_DNA"/>
</dbReference>
<feature type="binding site" evidence="1">
    <location>
        <position position="174"/>
    </location>
    <ligand>
        <name>[4Fe-4S] cluster</name>
        <dbReference type="ChEBI" id="CHEBI:49883"/>
    </ligand>
</feature>
<comment type="cofactor">
    <cofactor evidence="1">
        <name>[4Fe-4S] cluster</name>
        <dbReference type="ChEBI" id="CHEBI:49883"/>
    </cofactor>
</comment>
<name>A0ABV9GW60_9BURK</name>